<dbReference type="PANTHER" id="PTHR47447:SF23">
    <property type="entry name" value="PENTACOTRIPEPTIDE-REPEAT REGION OF PRORP DOMAIN-CONTAINING PROTEIN"/>
    <property type="match status" value="1"/>
</dbReference>
<evidence type="ECO:0000256" key="5">
    <source>
        <dbReference type="PROSITE-ProRule" id="PRU00708"/>
    </source>
</evidence>
<dbReference type="InterPro" id="IPR011990">
    <property type="entry name" value="TPR-like_helical_dom_sf"/>
</dbReference>
<feature type="repeat" description="PPR" evidence="5">
    <location>
        <begin position="448"/>
        <end position="478"/>
    </location>
</feature>
<dbReference type="InParanoid" id="A0A136J5D1"/>
<dbReference type="EMBL" id="KQ964249">
    <property type="protein sequence ID" value="KXJ92385.1"/>
    <property type="molecule type" value="Genomic_DNA"/>
</dbReference>
<dbReference type="PROSITE" id="PS51375">
    <property type="entry name" value="PPR"/>
    <property type="match status" value="1"/>
</dbReference>
<accession>A0A136J5D1</accession>
<keyword evidence="8" id="KW-1185">Reference proteome</keyword>
<sequence>MRRWVSASDQPLNRSLSVSPARPYTSSAARCAAAEAGARNTATHERTTQNNAANDKSSVFPESADAEDSKLLSTANSQAGQHEDAVRSILARSDVDEAEQLWHHYKALNTVSASHHTSQVIEFLSSTGRLADSWKVSELFHQVELDDWDDSIFKAGASAEVKLQNTQHALEIFGKALDNGNMSGAALVDILDLLLDASLRAPGSDLLLALWSLYPQLSKRLDLEAVTPQLKLVSAIPGLADIALKLKETLRSALLMPSARPGADHSLSMLQKILVRRAVTTCTGDHVLPLLETTRDPTAFEEFLKQSTDRRQYQLATEVYDIYRALPDTVPSRMVMHEVFKAYTKLRANFGTKLAGLEKLWADWHTFHEHPSQRAYQRYLAFFAEFGDKSKVHSLWIDYVQLYADADVLVSGSDTFAHLLHVHAVLGEEEEVRRIFDDMRNKFRLRPNVHCWNILLNAYARVGNYDKAIETFELLSVEHQPDKYSYGTMMQMAGSRGDLGYTADLYRQARSQGLRADPAILSSLVEAYCQNDMWSEAQDVCMRAAKLGTLATRTWNKLLYYHALRRDLSKVNELLQIMADSGVPYNNYTYQQLLLALSLCRQADHALHMLTIGLKDKIFEVTTDHFYIVMGAFVRTGEIPQVLRLSKLMEEYGFHKSSKITFRLAEALAQWRRPAQKTASKRIEERFLTALQAFRHVYYAEGSSHSPSKNEIQSPAGSGKTSERGLMTAGSDETQFGTLSYLLGQLKDYTASKDLVRLYQLVFGQQQGEKHILPVALLNSVMAGHLAEGKHDEVSTAWTALFRNARKKLRSKDYADPVKPSKISARYQYILCTGLKVLLESMLARADAAGMQEVVGKVLADGFLLDSKTWNYYVQALIQLHQYQPAFAACEQMLMPGWRGWFRARAREPIPNQLPLDIRRKGSSSRYLRPVTTTIYRLARGYMDLDKMAPWSGPAGKLLEEIEASSPMTMRAIKSILRVHSPLEYEVFEAGNFIADEGEGEDTGIFAVDDEDEVANYEEWGSHEQQDDPAYRA</sequence>
<comment type="function">
    <text evidence="3">Regulates mitochondrial small subunit maturation by controlling 15S rRNA 5'-end processing. Localizes to the 5' precursor of the 15S rRNA in a position that is subsequently occupied by mS47 in the mature yeast mtSSU. Uses structure and sequence-specific RNA recognition, binding to a single-stranded region of the precursor and specifically recognizing bases -6 to -1. The exchange of Ccm1 for mS47 is coupled to the irreversible removal of precursor rRNA that is accompanied by conformational changes of the mitoribosomal proteins uS5m and mS26. These conformational changes signal completion of 5'-end rRNA processing through protection of the mature 5'-end of the 15S rRNA and stabilization of mS47. The removal of the 5' precursor together with the dissociation of Ccm1 may be catalyzed by the 5'-3' exoribonuclease Pet127. Involved in the specific removal of group I introns in mitochondrial encoded transcripts.</text>
</comment>
<feature type="compositionally biased region" description="Polar residues" evidence="6">
    <location>
        <begin position="48"/>
        <end position="57"/>
    </location>
</feature>
<dbReference type="SUPFAM" id="SSF48452">
    <property type="entry name" value="TPR-like"/>
    <property type="match status" value="1"/>
</dbReference>
<dbReference type="Gene3D" id="1.25.40.10">
    <property type="entry name" value="Tetratricopeptide repeat domain"/>
    <property type="match status" value="2"/>
</dbReference>
<dbReference type="Proteomes" id="UP000070501">
    <property type="component" value="Unassembled WGS sequence"/>
</dbReference>
<evidence type="ECO:0000256" key="2">
    <source>
        <dbReference type="ARBA" id="ARBA00022737"/>
    </source>
</evidence>
<keyword evidence="2" id="KW-0677">Repeat</keyword>
<dbReference type="STRING" id="196109.A0A136J5D1"/>
<feature type="compositionally biased region" description="Polar residues" evidence="6">
    <location>
        <begin position="71"/>
        <end position="80"/>
    </location>
</feature>
<proteinExistence type="inferred from homology"/>
<evidence type="ECO:0000256" key="3">
    <source>
        <dbReference type="ARBA" id="ARBA00044493"/>
    </source>
</evidence>
<feature type="region of interest" description="Disordered" evidence="6">
    <location>
        <begin position="702"/>
        <end position="727"/>
    </location>
</feature>
<feature type="compositionally biased region" description="Polar residues" evidence="6">
    <location>
        <begin position="7"/>
        <end position="18"/>
    </location>
</feature>
<feature type="compositionally biased region" description="Polar residues" evidence="6">
    <location>
        <begin position="703"/>
        <end position="720"/>
    </location>
</feature>
<name>A0A136J5D1_9PEZI</name>
<dbReference type="AlphaFoldDB" id="A0A136J5D1"/>
<evidence type="ECO:0000256" key="4">
    <source>
        <dbReference type="ARBA" id="ARBA00044511"/>
    </source>
</evidence>
<feature type="region of interest" description="Disordered" evidence="6">
    <location>
        <begin position="1"/>
        <end position="84"/>
    </location>
</feature>
<organism evidence="7 8">
    <name type="scientific">Microdochium bolleyi</name>
    <dbReference type="NCBI Taxonomy" id="196109"/>
    <lineage>
        <taxon>Eukaryota</taxon>
        <taxon>Fungi</taxon>
        <taxon>Dikarya</taxon>
        <taxon>Ascomycota</taxon>
        <taxon>Pezizomycotina</taxon>
        <taxon>Sordariomycetes</taxon>
        <taxon>Xylariomycetidae</taxon>
        <taxon>Xylariales</taxon>
        <taxon>Microdochiaceae</taxon>
        <taxon>Microdochium</taxon>
    </lineage>
</organism>
<dbReference type="InterPro" id="IPR002885">
    <property type="entry name" value="PPR_rpt"/>
</dbReference>
<dbReference type="Pfam" id="PF01535">
    <property type="entry name" value="PPR"/>
    <property type="match status" value="1"/>
</dbReference>
<evidence type="ECO:0000313" key="7">
    <source>
        <dbReference type="EMBL" id="KXJ92385.1"/>
    </source>
</evidence>
<gene>
    <name evidence="7" type="ORF">Micbo1qcDRAFT_162653</name>
</gene>
<dbReference type="PANTHER" id="PTHR47447">
    <property type="entry name" value="OS03G0856100 PROTEIN"/>
    <property type="match status" value="1"/>
</dbReference>
<comment type="subunit">
    <text evidence="4">Binds to mitochondrial small subunit 15S rRNA.</text>
</comment>
<comment type="similarity">
    <text evidence="1">Belongs to the CCM1 family.</text>
</comment>
<evidence type="ECO:0000313" key="8">
    <source>
        <dbReference type="Proteomes" id="UP000070501"/>
    </source>
</evidence>
<dbReference type="Pfam" id="PF13041">
    <property type="entry name" value="PPR_2"/>
    <property type="match status" value="1"/>
</dbReference>
<evidence type="ECO:0000256" key="1">
    <source>
        <dbReference type="ARBA" id="ARBA00006192"/>
    </source>
</evidence>
<evidence type="ECO:0000256" key="6">
    <source>
        <dbReference type="SAM" id="MobiDB-lite"/>
    </source>
</evidence>
<dbReference type="NCBIfam" id="TIGR00756">
    <property type="entry name" value="PPR"/>
    <property type="match status" value="1"/>
</dbReference>
<dbReference type="OrthoDB" id="185373at2759"/>
<protein>
    <submittedName>
        <fullName evidence="7">Uncharacterized protein</fullName>
    </submittedName>
</protein>
<reference evidence="8" key="1">
    <citation type="submission" date="2016-02" db="EMBL/GenBank/DDBJ databases">
        <title>Draft genome sequence of Microdochium bolleyi, a fungal endophyte of beachgrass.</title>
        <authorList>
            <consortium name="DOE Joint Genome Institute"/>
            <person name="David A.S."/>
            <person name="May G."/>
            <person name="Haridas S."/>
            <person name="Lim J."/>
            <person name="Wang M."/>
            <person name="Labutti K."/>
            <person name="Lipzen A."/>
            <person name="Barry K."/>
            <person name="Grigoriev I.V."/>
        </authorList>
    </citation>
    <scope>NUCLEOTIDE SEQUENCE [LARGE SCALE GENOMIC DNA]</scope>
    <source>
        <strain evidence="8">J235TASD1</strain>
    </source>
</reference>
<feature type="compositionally biased region" description="Low complexity" evidence="6">
    <location>
        <begin position="28"/>
        <end position="41"/>
    </location>
</feature>